<protein>
    <submittedName>
        <fullName evidence="2">Uncharacterized protein</fullName>
    </submittedName>
</protein>
<sequence length="422" mass="46434">MNQDQHLELQFEGISAEGKSEPNNENRDLTLRPDEEQVSECFVLIRSSPVASNESSDGEDNDRPIQTPIATSSSSPVLEPSISPRLDFTDEIMPPINTTHSPLPTNTRLQPAELRSSITTASESGSSDASMSVTTETALVEESPFSAINEQRGYISAHNQASSGCGFILLAVAPKVMGERPGPKEINYSVYQASREVVAETGSFTFAVPCGPPLHWAWTHNSGLPSTRYSAPRIVVVTGCSWEPPAESNRLFATDYMLLSSTNVHSLTRHCVMTMPSKNEARFLTLKEMQEKEYHGPETLEAGYIAIKTDTSFQSKHPAQPFVGIGAIDPYCHHRVIPVITWQAWPNRTYILKPDMSSWTIARKDNAEVGSIIDTDQLSSPSRLWINAALSEPLEVFYAEDNTFTFLSGTKAGLEALRISKL</sequence>
<name>A0A8H5TRH5_9HYPO</name>
<dbReference type="Proteomes" id="UP000562682">
    <property type="component" value="Unassembled WGS sequence"/>
</dbReference>
<dbReference type="EMBL" id="JAAOAK010000308">
    <property type="protein sequence ID" value="KAF5675143.1"/>
    <property type="molecule type" value="Genomic_DNA"/>
</dbReference>
<feature type="compositionally biased region" description="Polar residues" evidence="1">
    <location>
        <begin position="96"/>
        <end position="107"/>
    </location>
</feature>
<accession>A0A8H5TRH5</accession>
<evidence type="ECO:0000313" key="3">
    <source>
        <dbReference type="Proteomes" id="UP000562682"/>
    </source>
</evidence>
<feature type="compositionally biased region" description="Low complexity" evidence="1">
    <location>
        <begin position="72"/>
        <end position="84"/>
    </location>
</feature>
<comment type="caution">
    <text evidence="2">The sequence shown here is derived from an EMBL/GenBank/DDBJ whole genome shotgun (WGS) entry which is preliminary data.</text>
</comment>
<feature type="region of interest" description="Disordered" evidence="1">
    <location>
        <begin position="1"/>
        <end position="107"/>
    </location>
</feature>
<evidence type="ECO:0000313" key="2">
    <source>
        <dbReference type="EMBL" id="KAF5675143.1"/>
    </source>
</evidence>
<organism evidence="2 3">
    <name type="scientific">Fusarium denticulatum</name>
    <dbReference type="NCBI Taxonomy" id="48507"/>
    <lineage>
        <taxon>Eukaryota</taxon>
        <taxon>Fungi</taxon>
        <taxon>Dikarya</taxon>
        <taxon>Ascomycota</taxon>
        <taxon>Pezizomycotina</taxon>
        <taxon>Sordariomycetes</taxon>
        <taxon>Hypocreomycetidae</taxon>
        <taxon>Hypocreales</taxon>
        <taxon>Nectriaceae</taxon>
        <taxon>Fusarium</taxon>
        <taxon>Fusarium fujikuroi species complex</taxon>
    </lineage>
</organism>
<gene>
    <name evidence="2" type="ORF">FDENT_9836</name>
</gene>
<proteinExistence type="predicted"/>
<feature type="compositionally biased region" description="Basic and acidic residues" evidence="1">
    <location>
        <begin position="18"/>
        <end position="35"/>
    </location>
</feature>
<evidence type="ECO:0000256" key="1">
    <source>
        <dbReference type="SAM" id="MobiDB-lite"/>
    </source>
</evidence>
<dbReference type="AlphaFoldDB" id="A0A8H5TRH5"/>
<keyword evidence="3" id="KW-1185">Reference proteome</keyword>
<reference evidence="2 3" key="1">
    <citation type="submission" date="2020-05" db="EMBL/GenBank/DDBJ databases">
        <title>Identification and distribution of gene clusters putatively required for synthesis of sphingolipid metabolism inhibitors in phylogenetically diverse species of the filamentous fungus Fusarium.</title>
        <authorList>
            <person name="Kim H.-S."/>
            <person name="Busman M."/>
            <person name="Brown D.W."/>
            <person name="Divon H."/>
            <person name="Uhlig S."/>
            <person name="Proctor R.H."/>
        </authorList>
    </citation>
    <scope>NUCLEOTIDE SEQUENCE [LARGE SCALE GENOMIC DNA]</scope>
    <source>
        <strain evidence="2 3">NRRL 25311</strain>
    </source>
</reference>